<dbReference type="Proteomes" id="UP000643701">
    <property type="component" value="Unassembled WGS sequence"/>
</dbReference>
<reference evidence="2" key="1">
    <citation type="submission" date="2020-03" db="EMBL/GenBank/DDBJ databases">
        <title>Psychroflexus Maritimus sp. nov., isolate from marine sediment.</title>
        <authorList>
            <person name="Zhong Y.-L."/>
        </authorList>
    </citation>
    <scope>NUCLEOTIDE SEQUENCE</scope>
    <source>
        <strain evidence="2">C1</strain>
    </source>
</reference>
<dbReference type="NCBIfam" id="NF038128">
    <property type="entry name" value="choice_anch_J"/>
    <property type="match status" value="1"/>
</dbReference>
<sequence length="463" mass="50333">MKNRKMKYFGTSIVAIISMLFISCVDDDFSIPTPPDNQEPIEIDGMVIPISSVLGEIAQNDGEVQTLSFTEDTYTEGYVVSSDEGGNFFKELWIQDKPENPTAAIKISLDVSDLFGTFNFGRKVYVKLDGLSVGLDSGNPAIGIANGDRINRIPTGLAEQAVIRDFVVEEIVAKEIDMANLNRDLIGQFVKFPNAQFPAASIESGLSFASEPGDSFDAERTMQDCSSNATVQMGTSTFSDFKGLLLPENAGEIEGVLLRAFADANYLFKINTVEDINFDQERCDPEPLCEGPSGGNDLIFEEDFEGISNLGQLNGWITTNTSGGNLTWVSGNFNDNGYAQVSGFNSSQAYDAWLVTPEIDMSGSSLEEFKLDIEAAFDNGPGLSILITDNFSGDVTTTEWQELEGIEIPQGPSSGFGGFSPAGVENISCLENIRFAFRYQGSDPDGVTTRYHLDNIRIEGVLD</sequence>
<dbReference type="PROSITE" id="PS51257">
    <property type="entry name" value="PROKAR_LIPOPROTEIN"/>
    <property type="match status" value="1"/>
</dbReference>
<comment type="caution">
    <text evidence="2">The sequence shown here is derived from an EMBL/GenBank/DDBJ whole genome shotgun (WGS) entry which is preliminary data.</text>
</comment>
<dbReference type="EMBL" id="JAANAS010000047">
    <property type="protein sequence ID" value="NGZ89918.1"/>
    <property type="molecule type" value="Genomic_DNA"/>
</dbReference>
<gene>
    <name evidence="2" type="ORF">G7034_06595</name>
</gene>
<dbReference type="Gene3D" id="2.60.120.200">
    <property type="match status" value="1"/>
</dbReference>
<dbReference type="Pfam" id="PF18942">
    <property type="entry name" value="DUF5689"/>
    <property type="match status" value="1"/>
</dbReference>
<proteinExistence type="predicted"/>
<evidence type="ECO:0000313" key="2">
    <source>
        <dbReference type="EMBL" id="NGZ89918.1"/>
    </source>
</evidence>
<accession>A0A967AE42</accession>
<dbReference type="AlphaFoldDB" id="A0A967AE42"/>
<keyword evidence="3" id="KW-1185">Reference proteome</keyword>
<dbReference type="InterPro" id="IPR043744">
    <property type="entry name" value="DUF5689"/>
</dbReference>
<protein>
    <recommendedName>
        <fullName evidence="1">DUF5689 domain-containing protein</fullName>
    </recommendedName>
</protein>
<evidence type="ECO:0000313" key="3">
    <source>
        <dbReference type="Proteomes" id="UP000643701"/>
    </source>
</evidence>
<feature type="domain" description="DUF5689" evidence="1">
    <location>
        <begin position="62"/>
        <end position="276"/>
    </location>
</feature>
<organism evidence="2 3">
    <name type="scientific">Psychroflexus maritimus</name>
    <dbReference type="NCBI Taxonomy" id="2714865"/>
    <lineage>
        <taxon>Bacteria</taxon>
        <taxon>Pseudomonadati</taxon>
        <taxon>Bacteroidota</taxon>
        <taxon>Flavobacteriia</taxon>
        <taxon>Flavobacteriales</taxon>
        <taxon>Flavobacteriaceae</taxon>
        <taxon>Psychroflexus</taxon>
    </lineage>
</organism>
<evidence type="ECO:0000259" key="1">
    <source>
        <dbReference type="Pfam" id="PF18942"/>
    </source>
</evidence>
<dbReference type="RefSeq" id="WP_166400176.1">
    <property type="nucleotide sequence ID" value="NZ_JAANAS010000047.1"/>
</dbReference>
<name>A0A967AE42_9FLAO</name>